<evidence type="ECO:0000313" key="2">
    <source>
        <dbReference type="EMBL" id="KAK8866054.1"/>
    </source>
</evidence>
<dbReference type="GO" id="GO:0005777">
    <property type="term" value="C:peroxisome"/>
    <property type="evidence" value="ECO:0007669"/>
    <property type="project" value="TreeGrafter"/>
</dbReference>
<accession>A0AAW0Z538</accession>
<dbReference type="CDD" id="cd08153">
    <property type="entry name" value="srpA_like"/>
    <property type="match status" value="1"/>
</dbReference>
<dbReference type="Proteomes" id="UP001388673">
    <property type="component" value="Unassembled WGS sequence"/>
</dbReference>
<feature type="domain" description="Catalase core" evidence="1">
    <location>
        <begin position="1"/>
        <end position="316"/>
    </location>
</feature>
<dbReference type="PROSITE" id="PS51402">
    <property type="entry name" value="CATALASE_3"/>
    <property type="match status" value="1"/>
</dbReference>
<protein>
    <recommendedName>
        <fullName evidence="1">Catalase core domain-containing protein</fullName>
    </recommendedName>
</protein>
<dbReference type="InterPro" id="IPR020835">
    <property type="entry name" value="Catalase_sf"/>
</dbReference>
<comment type="caution">
    <text evidence="2">The sequence shown here is derived from an EMBL/GenBank/DDBJ whole genome shotgun (WGS) entry which is preliminary data.</text>
</comment>
<reference evidence="2 3" key="1">
    <citation type="journal article" date="2024" name="bioRxiv">
        <title>Comparative genomics of Cryptococcus and Kwoniella reveals pathogenesis evolution and contrasting karyotype dynamics via intercentromeric recombination or chromosome fusion.</title>
        <authorList>
            <person name="Coelho M.A."/>
            <person name="David-Palma M."/>
            <person name="Shea T."/>
            <person name="Bowers K."/>
            <person name="McGinley-Smith S."/>
            <person name="Mohammad A.W."/>
            <person name="Gnirke A."/>
            <person name="Yurkov A.M."/>
            <person name="Nowrousian M."/>
            <person name="Sun S."/>
            <person name="Cuomo C.A."/>
            <person name="Heitman J."/>
        </authorList>
    </citation>
    <scope>NUCLEOTIDE SEQUENCE [LARGE SCALE GENOMIC DNA]</scope>
    <source>
        <strain evidence="2 3">CBS 13917</strain>
    </source>
</reference>
<dbReference type="GO" id="GO:0020037">
    <property type="term" value="F:heme binding"/>
    <property type="evidence" value="ECO:0007669"/>
    <property type="project" value="InterPro"/>
</dbReference>
<dbReference type="Gene3D" id="2.40.180.10">
    <property type="entry name" value="Catalase core domain"/>
    <property type="match status" value="1"/>
</dbReference>
<name>A0AAW0Z538_9TREE</name>
<dbReference type="SMART" id="SM01060">
    <property type="entry name" value="Catalase"/>
    <property type="match status" value="1"/>
</dbReference>
<dbReference type="GO" id="GO:0004096">
    <property type="term" value="F:catalase activity"/>
    <property type="evidence" value="ECO:0007669"/>
    <property type="project" value="InterPro"/>
</dbReference>
<dbReference type="RefSeq" id="XP_066805533.1">
    <property type="nucleotide sequence ID" value="XM_066944332.1"/>
</dbReference>
<dbReference type="PIRSF" id="PIRSF000296">
    <property type="entry name" value="SrpA"/>
    <property type="match status" value="1"/>
</dbReference>
<dbReference type="AlphaFoldDB" id="A0AAW0Z538"/>
<dbReference type="InterPro" id="IPR024168">
    <property type="entry name" value="Catalase_SrpA-type_pred"/>
</dbReference>
<dbReference type="GeneID" id="92178464"/>
<gene>
    <name evidence="2" type="ORF">IAR55_001205</name>
</gene>
<dbReference type="InterPro" id="IPR011614">
    <property type="entry name" value="Catalase_core"/>
</dbReference>
<proteinExistence type="predicted"/>
<organism evidence="2 3">
    <name type="scientific">Kwoniella newhampshirensis</name>
    <dbReference type="NCBI Taxonomy" id="1651941"/>
    <lineage>
        <taxon>Eukaryota</taxon>
        <taxon>Fungi</taxon>
        <taxon>Dikarya</taxon>
        <taxon>Basidiomycota</taxon>
        <taxon>Agaricomycotina</taxon>
        <taxon>Tremellomycetes</taxon>
        <taxon>Tremellales</taxon>
        <taxon>Cryptococcaceae</taxon>
        <taxon>Kwoniella</taxon>
    </lineage>
</organism>
<dbReference type="Gene3D" id="1.20.1280.120">
    <property type="match status" value="1"/>
</dbReference>
<evidence type="ECO:0000313" key="3">
    <source>
        <dbReference type="Proteomes" id="UP001388673"/>
    </source>
</evidence>
<dbReference type="KEGG" id="kne:92178464"/>
<keyword evidence="3" id="KW-1185">Reference proteome</keyword>
<dbReference type="SUPFAM" id="SSF56634">
    <property type="entry name" value="Heme-dependent catalase-like"/>
    <property type="match status" value="1"/>
</dbReference>
<dbReference type="PANTHER" id="PTHR11465:SF62">
    <property type="entry name" value="CATALASE T"/>
    <property type="match status" value="1"/>
</dbReference>
<dbReference type="Pfam" id="PF00199">
    <property type="entry name" value="Catalase"/>
    <property type="match status" value="1"/>
</dbReference>
<dbReference type="PANTHER" id="PTHR11465">
    <property type="entry name" value="CATALASE"/>
    <property type="match status" value="1"/>
</dbReference>
<dbReference type="InterPro" id="IPR018028">
    <property type="entry name" value="Catalase"/>
</dbReference>
<dbReference type="GO" id="GO:0042542">
    <property type="term" value="P:response to hydrogen peroxide"/>
    <property type="evidence" value="ECO:0007669"/>
    <property type="project" value="TreeGrafter"/>
</dbReference>
<dbReference type="EMBL" id="JBCAWK010000002">
    <property type="protein sequence ID" value="KAK8866054.1"/>
    <property type="molecule type" value="Genomic_DNA"/>
</dbReference>
<sequence length="318" mass="34642">MPMPSDPHVQETCVGLNHVLHDIFGPHPGFRPVHAKGLMLKGIFTPTPTASELSKAQHLNSSSTPVLARFSSSTGFPDLPDNDPNGNPRGLAVRFQLAETPRRIHTDIITHSTPFFPARNGDDALVFFKAVKDGTVGDYLATHPEALAFVQAPKPFPTSLAKENFFGVNAIKLISATGKETCVRYQVMPDSGAEHLDEATATSKSTSYLFDEIPQLLKNGPIIFKLNAQIADDSDITNDATVHWPPERKIVDLGTIKLNAVAEDNAEEQRKIIFDPIPRVEGVEPSDDPLLEVRAGVYLISGNERRAVGCPVFHQASL</sequence>
<evidence type="ECO:0000259" key="1">
    <source>
        <dbReference type="SMART" id="SM01060"/>
    </source>
</evidence>
<dbReference type="PRINTS" id="PR00067">
    <property type="entry name" value="CATALASE"/>
</dbReference>
<dbReference type="GO" id="GO:0005739">
    <property type="term" value="C:mitochondrion"/>
    <property type="evidence" value="ECO:0007669"/>
    <property type="project" value="TreeGrafter"/>
</dbReference>
<dbReference type="GO" id="GO:0042744">
    <property type="term" value="P:hydrogen peroxide catabolic process"/>
    <property type="evidence" value="ECO:0007669"/>
    <property type="project" value="TreeGrafter"/>
</dbReference>